<evidence type="ECO:0000256" key="7">
    <source>
        <dbReference type="PROSITE-ProRule" id="PRU00182"/>
    </source>
</evidence>
<dbReference type="AlphaFoldDB" id="A0A1H8PWN0"/>
<dbReference type="Pfam" id="PF00849">
    <property type="entry name" value="PseudoU_synth_2"/>
    <property type="match status" value="1"/>
</dbReference>
<keyword evidence="3 8" id="KW-0413">Isomerase</keyword>
<dbReference type="FunFam" id="3.30.2350.10:FF:000006">
    <property type="entry name" value="Pseudouridine synthase"/>
    <property type="match status" value="1"/>
</dbReference>
<dbReference type="InterPro" id="IPR020103">
    <property type="entry name" value="PsdUridine_synth_cat_dom_sf"/>
</dbReference>
<dbReference type="NCBIfam" id="NF008385">
    <property type="entry name" value="PRK11180.1"/>
    <property type="match status" value="1"/>
</dbReference>
<protein>
    <recommendedName>
        <fullName evidence="8">Pseudouridine synthase</fullName>
        <ecNumber evidence="8">5.4.99.-</ecNumber>
    </recommendedName>
</protein>
<proteinExistence type="inferred from homology"/>
<dbReference type="Gene3D" id="3.10.290.10">
    <property type="entry name" value="RNA-binding S4 domain"/>
    <property type="match status" value="1"/>
</dbReference>
<evidence type="ECO:0000256" key="3">
    <source>
        <dbReference type="ARBA" id="ARBA00023235"/>
    </source>
</evidence>
<feature type="active site" evidence="6">
    <location>
        <position position="163"/>
    </location>
</feature>
<evidence type="ECO:0000256" key="1">
    <source>
        <dbReference type="ARBA" id="ARBA00010876"/>
    </source>
</evidence>
<dbReference type="EMBL" id="FODO01000010">
    <property type="protein sequence ID" value="SEO45933.1"/>
    <property type="molecule type" value="Genomic_DNA"/>
</dbReference>
<dbReference type="EC" id="5.4.99.-" evidence="8"/>
<dbReference type="STRING" id="42354.SAMN05216333_11036"/>
<dbReference type="Proteomes" id="UP000198814">
    <property type="component" value="Unassembled WGS sequence"/>
</dbReference>
<comment type="catalytic activity">
    <reaction evidence="4">
        <text>uridine(1911/1915/1917) in 23S rRNA = pseudouridine(1911/1915/1917) in 23S rRNA</text>
        <dbReference type="Rhea" id="RHEA:42524"/>
        <dbReference type="Rhea" id="RHEA-COMP:10097"/>
        <dbReference type="Rhea" id="RHEA-COMP:10098"/>
        <dbReference type="ChEBI" id="CHEBI:65314"/>
        <dbReference type="ChEBI" id="CHEBI:65315"/>
        <dbReference type="EC" id="5.4.99.23"/>
    </reaction>
</comment>
<comment type="similarity">
    <text evidence="1 8">Belongs to the pseudouridine synthase RluA family.</text>
</comment>
<dbReference type="GO" id="GO:0003723">
    <property type="term" value="F:RNA binding"/>
    <property type="evidence" value="ECO:0007669"/>
    <property type="project" value="UniProtKB-KW"/>
</dbReference>
<dbReference type="SUPFAM" id="SSF55174">
    <property type="entry name" value="Alpha-L RNA-binding motif"/>
    <property type="match status" value="1"/>
</dbReference>
<reference evidence="11" key="1">
    <citation type="submission" date="2016-10" db="EMBL/GenBank/DDBJ databases">
        <authorList>
            <person name="Varghese N."/>
            <person name="Submissions S."/>
        </authorList>
    </citation>
    <scope>NUCLEOTIDE SEQUENCE [LARGE SCALE GENOMIC DNA]</scope>
    <source>
        <strain evidence="11">Nm76</strain>
    </source>
</reference>
<evidence type="ECO:0000256" key="8">
    <source>
        <dbReference type="RuleBase" id="RU362028"/>
    </source>
</evidence>
<dbReference type="RefSeq" id="WP_090449304.1">
    <property type="nucleotide sequence ID" value="NZ_FODO01000010.1"/>
</dbReference>
<keyword evidence="2 7" id="KW-0694">RNA-binding</keyword>
<accession>A0A1H8PWN0</accession>
<evidence type="ECO:0000259" key="9">
    <source>
        <dbReference type="Pfam" id="PF00849"/>
    </source>
</evidence>
<dbReference type="InterPro" id="IPR050188">
    <property type="entry name" value="RluA_PseudoU_synthase"/>
</dbReference>
<dbReference type="NCBIfam" id="TIGR00005">
    <property type="entry name" value="rluA_subfam"/>
    <property type="match status" value="1"/>
</dbReference>
<dbReference type="GO" id="GO:0160140">
    <property type="term" value="F:23S rRNA pseudouridine(1911/1915/1917) synthase activity"/>
    <property type="evidence" value="ECO:0007669"/>
    <property type="project" value="UniProtKB-EC"/>
</dbReference>
<dbReference type="CDD" id="cd02869">
    <property type="entry name" value="PseudoU_synth_RluA_like"/>
    <property type="match status" value="1"/>
</dbReference>
<dbReference type="InterPro" id="IPR006145">
    <property type="entry name" value="PsdUridine_synth_RsuA/RluA"/>
</dbReference>
<evidence type="ECO:0000313" key="11">
    <source>
        <dbReference type="Proteomes" id="UP000198814"/>
    </source>
</evidence>
<dbReference type="PROSITE" id="PS50889">
    <property type="entry name" value="S4"/>
    <property type="match status" value="1"/>
</dbReference>
<dbReference type="InterPro" id="IPR006225">
    <property type="entry name" value="PsdUridine_synth_RluC/D"/>
</dbReference>
<comment type="function">
    <text evidence="5">Responsible for synthesis of pseudouridine from uracil at positions 1911, 1915 and 1917 in 23S ribosomal RNA.</text>
</comment>
<keyword evidence="11" id="KW-1185">Reference proteome</keyword>
<evidence type="ECO:0000256" key="4">
    <source>
        <dbReference type="ARBA" id="ARBA00036882"/>
    </source>
</evidence>
<sequence>MTNSIKNKDAAGDYSVKPPAQARNELTAPVIELTIPSDYAGLRLDQALAKLLPDWSRSRLQTWIGEDRVTLDGVKTSVKQKVWGNEHIRISPQDSAAESVYTAEAISLTIVYEDEALIVVNKPAGLVTHPGNGNWQGTLLNALLYHAPQLESVPRAGIVHRLDKDASGLLVVAKTLEAQTNLVRQLQQRTVKRDYLALVLGEITQAGSVDAPVGRHPVHRTKMAITRTGKPSVTHYQVLENFSGCTLLQCSLETGRTHQIRVHMHSIGHPLAGDPVYGGNPKNIQQVIGQRLAGFPRQALHAQKLALTHPQTQQMLAWEADIPADMDNLLHTVRQYNQPDIAE</sequence>
<dbReference type="InterPro" id="IPR036986">
    <property type="entry name" value="S4_RNA-bd_sf"/>
</dbReference>
<evidence type="ECO:0000256" key="6">
    <source>
        <dbReference type="PIRSR" id="PIRSR606225-1"/>
    </source>
</evidence>
<evidence type="ECO:0000256" key="5">
    <source>
        <dbReference type="ARBA" id="ARBA00056072"/>
    </source>
</evidence>
<dbReference type="SUPFAM" id="SSF55120">
    <property type="entry name" value="Pseudouridine synthase"/>
    <property type="match status" value="1"/>
</dbReference>
<dbReference type="GO" id="GO:0000455">
    <property type="term" value="P:enzyme-directed rRNA pseudouridine synthesis"/>
    <property type="evidence" value="ECO:0007669"/>
    <property type="project" value="TreeGrafter"/>
</dbReference>
<gene>
    <name evidence="10" type="ORF">SAMN05216333_11036</name>
</gene>
<comment type="catalytic activity">
    <reaction evidence="8">
        <text>a uridine in RNA = a pseudouridine in RNA</text>
        <dbReference type="Rhea" id="RHEA:48348"/>
        <dbReference type="Rhea" id="RHEA-COMP:12068"/>
        <dbReference type="Rhea" id="RHEA-COMP:12069"/>
        <dbReference type="ChEBI" id="CHEBI:65314"/>
        <dbReference type="ChEBI" id="CHEBI:65315"/>
    </reaction>
</comment>
<dbReference type="Gene3D" id="3.30.2350.10">
    <property type="entry name" value="Pseudouridine synthase"/>
    <property type="match status" value="1"/>
</dbReference>
<dbReference type="CDD" id="cd00165">
    <property type="entry name" value="S4"/>
    <property type="match status" value="1"/>
</dbReference>
<feature type="domain" description="Pseudouridine synthase RsuA/RluA-like" evidence="9">
    <location>
        <begin position="117"/>
        <end position="265"/>
    </location>
</feature>
<name>A0A1H8PWN0_9PROT</name>
<evidence type="ECO:0000256" key="2">
    <source>
        <dbReference type="ARBA" id="ARBA00022884"/>
    </source>
</evidence>
<dbReference type="PANTHER" id="PTHR21600">
    <property type="entry name" value="MITOCHONDRIAL RNA PSEUDOURIDINE SYNTHASE"/>
    <property type="match status" value="1"/>
</dbReference>
<dbReference type="PANTHER" id="PTHR21600:SF44">
    <property type="entry name" value="RIBOSOMAL LARGE SUBUNIT PSEUDOURIDINE SYNTHASE D"/>
    <property type="match status" value="1"/>
</dbReference>
<evidence type="ECO:0000313" key="10">
    <source>
        <dbReference type="EMBL" id="SEO45933.1"/>
    </source>
</evidence>
<organism evidence="10 11">
    <name type="scientific">Nitrosomonas oligotropha</name>
    <dbReference type="NCBI Taxonomy" id="42354"/>
    <lineage>
        <taxon>Bacteria</taxon>
        <taxon>Pseudomonadati</taxon>
        <taxon>Pseudomonadota</taxon>
        <taxon>Betaproteobacteria</taxon>
        <taxon>Nitrosomonadales</taxon>
        <taxon>Nitrosomonadaceae</taxon>
        <taxon>Nitrosomonas</taxon>
    </lineage>
</organism>